<dbReference type="EMBL" id="KN837100">
    <property type="protein sequence ID" value="KIJ47880.1"/>
    <property type="molecule type" value="Genomic_DNA"/>
</dbReference>
<dbReference type="InterPro" id="IPR006823">
    <property type="entry name" value="Ceramidase_alk"/>
</dbReference>
<evidence type="ECO:0000313" key="4">
    <source>
        <dbReference type="Proteomes" id="UP000054279"/>
    </source>
</evidence>
<dbReference type="Gene3D" id="2.60.40.2300">
    <property type="entry name" value="Neutral/alkaline non-lysosomal ceramidase, C-terminal domain"/>
    <property type="match status" value="1"/>
</dbReference>
<organism evidence="3 4">
    <name type="scientific">Sphaerobolus stellatus (strain SS14)</name>
    <dbReference type="NCBI Taxonomy" id="990650"/>
    <lineage>
        <taxon>Eukaryota</taxon>
        <taxon>Fungi</taxon>
        <taxon>Dikarya</taxon>
        <taxon>Basidiomycota</taxon>
        <taxon>Agaricomycotina</taxon>
        <taxon>Agaricomycetes</taxon>
        <taxon>Phallomycetidae</taxon>
        <taxon>Geastrales</taxon>
        <taxon>Sphaerobolaceae</taxon>
        <taxon>Sphaerobolus</taxon>
    </lineage>
</organism>
<protein>
    <recommendedName>
        <fullName evidence="2">Neutral/alkaline non-lysosomal ceramidase C-terminal domain-containing protein</fullName>
    </recommendedName>
</protein>
<evidence type="ECO:0000313" key="3">
    <source>
        <dbReference type="EMBL" id="KIJ47880.1"/>
    </source>
</evidence>
<dbReference type="GO" id="GO:0005576">
    <property type="term" value="C:extracellular region"/>
    <property type="evidence" value="ECO:0007669"/>
    <property type="project" value="TreeGrafter"/>
</dbReference>
<comment type="similarity">
    <text evidence="1">Belongs to the neutral ceramidase family.</text>
</comment>
<accession>A0A0C9W4P0</accession>
<dbReference type="GO" id="GO:0042759">
    <property type="term" value="P:long-chain fatty acid biosynthetic process"/>
    <property type="evidence" value="ECO:0007669"/>
    <property type="project" value="TreeGrafter"/>
</dbReference>
<dbReference type="InterPro" id="IPR031331">
    <property type="entry name" value="NEUT/ALK_ceramidase_C"/>
</dbReference>
<dbReference type="GO" id="GO:0017040">
    <property type="term" value="F:N-acylsphingosine amidohydrolase activity"/>
    <property type="evidence" value="ECO:0007669"/>
    <property type="project" value="InterPro"/>
</dbReference>
<name>A0A0C9W4P0_SPHS4</name>
<feature type="domain" description="Neutral/alkaline non-lysosomal ceramidase C-terminal" evidence="2">
    <location>
        <begin position="21"/>
        <end position="178"/>
    </location>
</feature>
<reference evidence="3 4" key="1">
    <citation type="submission" date="2014-06" db="EMBL/GenBank/DDBJ databases">
        <title>Evolutionary Origins and Diversification of the Mycorrhizal Mutualists.</title>
        <authorList>
            <consortium name="DOE Joint Genome Institute"/>
            <consortium name="Mycorrhizal Genomics Consortium"/>
            <person name="Kohler A."/>
            <person name="Kuo A."/>
            <person name="Nagy L.G."/>
            <person name="Floudas D."/>
            <person name="Copeland A."/>
            <person name="Barry K.W."/>
            <person name="Cichocki N."/>
            <person name="Veneault-Fourrey C."/>
            <person name="LaButti K."/>
            <person name="Lindquist E.A."/>
            <person name="Lipzen A."/>
            <person name="Lundell T."/>
            <person name="Morin E."/>
            <person name="Murat C."/>
            <person name="Riley R."/>
            <person name="Ohm R."/>
            <person name="Sun H."/>
            <person name="Tunlid A."/>
            <person name="Henrissat B."/>
            <person name="Grigoriev I.V."/>
            <person name="Hibbett D.S."/>
            <person name="Martin F."/>
        </authorList>
    </citation>
    <scope>NUCLEOTIDE SEQUENCE [LARGE SCALE GENOMIC DNA]</scope>
    <source>
        <strain evidence="3 4">SS14</strain>
    </source>
</reference>
<dbReference type="AlphaFoldDB" id="A0A0C9W4P0"/>
<dbReference type="PANTHER" id="PTHR12670">
    <property type="entry name" value="CERAMIDASE"/>
    <property type="match status" value="1"/>
</dbReference>
<dbReference type="GO" id="GO:0046514">
    <property type="term" value="P:ceramide catabolic process"/>
    <property type="evidence" value="ECO:0007669"/>
    <property type="project" value="InterPro"/>
</dbReference>
<sequence length="179" mass="19261">MKRDLIAFLIVALEAYIDIYSKLTGFIADNASGAPLQSAALPQDLTKKAISLQVSFFNAAPLFKKFEDVLSNVKSTYSVGQTVSAQFVGANPRVSVYAAAVQQLANGQWKIVRSDSHPSTTFEWIRVSTVLATSTVTLNWTIESGTPSGTYRIQYFGDSKPVIGSISSFTGTSGSFTVT</sequence>
<dbReference type="GO" id="GO:0046512">
    <property type="term" value="P:sphingosine biosynthetic process"/>
    <property type="evidence" value="ECO:0007669"/>
    <property type="project" value="TreeGrafter"/>
</dbReference>
<dbReference type="GO" id="GO:0016020">
    <property type="term" value="C:membrane"/>
    <property type="evidence" value="ECO:0007669"/>
    <property type="project" value="GOC"/>
</dbReference>
<dbReference type="InterPro" id="IPR038445">
    <property type="entry name" value="NCDase_C_sf"/>
</dbReference>
<dbReference type="OrthoDB" id="191371at2759"/>
<evidence type="ECO:0000259" key="2">
    <source>
        <dbReference type="Pfam" id="PF17048"/>
    </source>
</evidence>
<dbReference type="Pfam" id="PF17048">
    <property type="entry name" value="Ceramidse_alk_C"/>
    <property type="match status" value="1"/>
</dbReference>
<gene>
    <name evidence="3" type="ORF">M422DRAFT_248469</name>
</gene>
<dbReference type="PANTHER" id="PTHR12670:SF1">
    <property type="entry name" value="NEUTRAL CERAMIDASE"/>
    <property type="match status" value="1"/>
</dbReference>
<keyword evidence="4" id="KW-1185">Reference proteome</keyword>
<dbReference type="Proteomes" id="UP000054279">
    <property type="component" value="Unassembled WGS sequence"/>
</dbReference>
<dbReference type="HOGENOM" id="CLU_086144_1_0_1"/>
<evidence type="ECO:0000256" key="1">
    <source>
        <dbReference type="ARBA" id="ARBA00009835"/>
    </source>
</evidence>
<proteinExistence type="inferred from homology"/>